<comment type="similarity">
    <text evidence="1">Belongs to the WXG100 family.</text>
</comment>
<dbReference type="Gene3D" id="1.10.287.1060">
    <property type="entry name" value="ESAT-6-like"/>
    <property type="match status" value="1"/>
</dbReference>
<keyword evidence="3" id="KW-1185">Reference proteome</keyword>
<dbReference type="AlphaFoldDB" id="A0A1I5UIA3"/>
<evidence type="ECO:0000313" key="2">
    <source>
        <dbReference type="EMBL" id="SFP94992.1"/>
    </source>
</evidence>
<dbReference type="RefSeq" id="WP_092478936.1">
    <property type="nucleotide sequence ID" value="NZ_FOXW01000001.1"/>
</dbReference>
<reference evidence="2 3" key="1">
    <citation type="submission" date="2016-10" db="EMBL/GenBank/DDBJ databases">
        <authorList>
            <person name="de Groot N.N."/>
        </authorList>
    </citation>
    <scope>NUCLEOTIDE SEQUENCE [LARGE SCALE GENOMIC DNA]</scope>
    <source>
        <strain evidence="2 3">DSM 20581</strain>
    </source>
</reference>
<organism evidence="2 3">
    <name type="scientific">Desemzia incerta</name>
    <dbReference type="NCBI Taxonomy" id="82801"/>
    <lineage>
        <taxon>Bacteria</taxon>
        <taxon>Bacillati</taxon>
        <taxon>Bacillota</taxon>
        <taxon>Bacilli</taxon>
        <taxon>Lactobacillales</taxon>
        <taxon>Carnobacteriaceae</taxon>
        <taxon>Desemzia</taxon>
    </lineage>
</organism>
<dbReference type="Proteomes" id="UP000199136">
    <property type="component" value="Unassembled WGS sequence"/>
</dbReference>
<protein>
    <recommendedName>
        <fullName evidence="1">ESAT-6-like protein</fullName>
    </recommendedName>
</protein>
<dbReference type="STRING" id="82801.SAMN04488506_0007"/>
<sequence length="96" mass="10755">MAQIKLTPEELRTSAVKYTNGSSDIDNVLAILTSEQEAIRENWEGSAFESFDNQFSELKPKIQEFSQLLQDINTQLNSVADTIEQTDQDIAGQIGF</sequence>
<gene>
    <name evidence="2" type="ORF">SAMN04488506_0007</name>
</gene>
<dbReference type="InterPro" id="IPR036689">
    <property type="entry name" value="ESAT-6-like_sf"/>
</dbReference>
<evidence type="ECO:0000313" key="3">
    <source>
        <dbReference type="Proteomes" id="UP000199136"/>
    </source>
</evidence>
<dbReference type="OrthoDB" id="4978934at2"/>
<name>A0A1I5UIA3_9LACT</name>
<dbReference type="EMBL" id="FOXW01000001">
    <property type="protein sequence ID" value="SFP94992.1"/>
    <property type="molecule type" value="Genomic_DNA"/>
</dbReference>
<dbReference type="Pfam" id="PF06013">
    <property type="entry name" value="WXG100"/>
    <property type="match status" value="1"/>
</dbReference>
<evidence type="ECO:0000256" key="1">
    <source>
        <dbReference type="RuleBase" id="RU362001"/>
    </source>
</evidence>
<accession>A0A1I5UIA3</accession>
<proteinExistence type="inferred from homology"/>
<dbReference type="InterPro" id="IPR010310">
    <property type="entry name" value="T7SS_ESAT-6-like"/>
</dbReference>
<dbReference type="SUPFAM" id="SSF140453">
    <property type="entry name" value="EsxAB dimer-like"/>
    <property type="match status" value="1"/>
</dbReference>
<dbReference type="NCBIfam" id="TIGR03930">
    <property type="entry name" value="WXG100_ESAT6"/>
    <property type="match status" value="1"/>
</dbReference>